<organism evidence="1 2">
    <name type="scientific">Camelina sativa</name>
    <name type="common">False flax</name>
    <name type="synonym">Myagrum sativum</name>
    <dbReference type="NCBI Taxonomy" id="90675"/>
    <lineage>
        <taxon>Eukaryota</taxon>
        <taxon>Viridiplantae</taxon>
        <taxon>Streptophyta</taxon>
        <taxon>Embryophyta</taxon>
        <taxon>Tracheophyta</taxon>
        <taxon>Spermatophyta</taxon>
        <taxon>Magnoliopsida</taxon>
        <taxon>eudicotyledons</taxon>
        <taxon>Gunneridae</taxon>
        <taxon>Pentapetalae</taxon>
        <taxon>rosids</taxon>
        <taxon>malvids</taxon>
        <taxon>Brassicales</taxon>
        <taxon>Brassicaceae</taxon>
        <taxon>Camelineae</taxon>
        <taxon>Camelina</taxon>
    </lineage>
</organism>
<dbReference type="Proteomes" id="UP000694864">
    <property type="component" value="Chromosome 17"/>
</dbReference>
<dbReference type="Gene3D" id="2.40.70.10">
    <property type="entry name" value="Acid Proteases"/>
    <property type="match status" value="1"/>
</dbReference>
<evidence type="ECO:0000313" key="1">
    <source>
        <dbReference type="Proteomes" id="UP000694864"/>
    </source>
</evidence>
<accession>A0ABM0X5B2</accession>
<evidence type="ECO:0000313" key="2">
    <source>
        <dbReference type="RefSeq" id="XP_010480939.1"/>
    </source>
</evidence>
<dbReference type="PANTHER" id="PTHR33067">
    <property type="entry name" value="RNA-DIRECTED DNA POLYMERASE-RELATED"/>
    <property type="match status" value="1"/>
</dbReference>
<protein>
    <submittedName>
        <fullName evidence="2">Uncharacterized protein LOC104759747</fullName>
    </submittedName>
</protein>
<reference evidence="2" key="2">
    <citation type="submission" date="2025-08" db="UniProtKB">
        <authorList>
            <consortium name="RefSeq"/>
        </authorList>
    </citation>
    <scope>IDENTIFICATION</scope>
    <source>
        <tissue evidence="2">Leaf</tissue>
    </source>
</reference>
<keyword evidence="1" id="KW-1185">Reference proteome</keyword>
<proteinExistence type="predicted"/>
<gene>
    <name evidence="2" type="primary">LOC104759747</name>
</gene>
<dbReference type="CDD" id="cd00303">
    <property type="entry name" value="retropepsin_like"/>
    <property type="match status" value="1"/>
</dbReference>
<name>A0ABM0X5B2_CAMSA</name>
<dbReference type="PANTHER" id="PTHR33067:SF31">
    <property type="entry name" value="RNA-DIRECTED DNA POLYMERASE"/>
    <property type="match status" value="1"/>
</dbReference>
<reference evidence="1" key="1">
    <citation type="journal article" date="2014" name="Nat. Commun.">
        <title>The emerging biofuel crop Camelina sativa retains a highly undifferentiated hexaploid genome structure.</title>
        <authorList>
            <person name="Kagale S."/>
            <person name="Koh C."/>
            <person name="Nixon J."/>
            <person name="Bollina V."/>
            <person name="Clarke W.E."/>
            <person name="Tuteja R."/>
            <person name="Spillane C."/>
            <person name="Robinson S.J."/>
            <person name="Links M.G."/>
            <person name="Clarke C."/>
            <person name="Higgins E.E."/>
            <person name="Huebert T."/>
            <person name="Sharpe A.G."/>
            <person name="Parkin I.A."/>
        </authorList>
    </citation>
    <scope>NUCLEOTIDE SEQUENCE [LARGE SCALE GENOMIC DNA]</scope>
    <source>
        <strain evidence="1">cv. DH55</strain>
    </source>
</reference>
<dbReference type="InterPro" id="IPR021109">
    <property type="entry name" value="Peptidase_aspartic_dom_sf"/>
</dbReference>
<dbReference type="GeneID" id="104759747"/>
<sequence>MGSLPGKPEPNPKEFCNAIFKEEVNKVTSMGFKKSKMDSHDDENEMSIEEISGLLYGSAAESLVVAKVEKTEKGSRGNEIVTKEVEKKDEPSVALPLYSPPIPFPQRVLTKSKKKVLSSFKANMNRVGAPLPYVDSLSQVPSHIEFIKTILANREKVEEIMGIFDSPSEQQPRPKTLSKLEDPGRFNIPCSLGALQLDDALCDSGASVNVTSLEMVKSLGIKDMKQPSSSIMFGDASSKSPLGLIENYPLKVGDCTVPTDFMVHSALEIPKYYQ</sequence>
<dbReference type="RefSeq" id="XP_010480939.1">
    <property type="nucleotide sequence ID" value="XM_010482637.1"/>
</dbReference>